<feature type="region of interest" description="Disordered" evidence="1">
    <location>
        <begin position="235"/>
        <end position="263"/>
    </location>
</feature>
<feature type="chain" id="PRO_5026730160" evidence="2">
    <location>
        <begin position="24"/>
        <end position="508"/>
    </location>
</feature>
<accession>A0A6M2DVK2</accession>
<reference evidence="4" key="1">
    <citation type="submission" date="2020-03" db="EMBL/GenBank/DDBJ databases">
        <title>Transcriptomic Profiling of the Digestive Tract of the Rat Flea, Xenopsylla cheopis, Following Blood Feeding and Infection with Yersinia pestis.</title>
        <authorList>
            <person name="Bland D.M."/>
            <person name="Martens C.A."/>
            <person name="Virtaneva K."/>
            <person name="Kanakabandi K."/>
            <person name="Long D."/>
            <person name="Rosenke R."/>
            <person name="Saturday G.A."/>
            <person name="Hoyt F.H."/>
            <person name="Bruno D.P."/>
            <person name="Ribeiro J.M.C."/>
            <person name="Hinnebusch J."/>
        </authorList>
    </citation>
    <scope>NUCLEOTIDE SEQUENCE</scope>
</reference>
<dbReference type="GO" id="GO:0003684">
    <property type="term" value="F:damaged DNA binding"/>
    <property type="evidence" value="ECO:0007669"/>
    <property type="project" value="TreeGrafter"/>
</dbReference>
<sequence length="508" mass="57114">MFSSSCTHLTVPFLSLTLKLVQALVAGVPIVTLNYWENVVSCVKSNKELPKEEFFLPEEAEPLIKCQNKILLPKPERKQTFAGKTFVFLSTRQHGQFEQIINEAQGKTVLLAKSKLTKAKLCEKGIIIVQYIRSINSQSSQSTQKIDEIERVLQNKNLRLIPESEIGLAILFCSTEIYCNPSHDFKTNLVRPSLPIAEPSTVLVQETEPNCHVRETSKDINCSSSEFITPVQNNLDISSTSSDNSKTNASKMSSISTDLGTNPVRGGNILTHKNPNTISSMSGIEPISTASPKQNRHLDNSVITYNTTRKRNIDCAEVCNDSDPDSESDTPATKQLRSNDDIDNLFCFENEDDVSSGPKRKKFKQSTDKPFNKDKTVKKACSMTPNLDKQNTKCTPVLNKTVENYRQTEVSANNVPNESRDVTYNLDGWLSCNGNSIQMNISVKKNVTDMQDMPSEYHEWITSICEGINIECKKLCKKTTIHYNKSVQKNPQSINYKHFKKVQPTYYT</sequence>
<dbReference type="Gene3D" id="3.40.50.10980">
    <property type="entry name" value="Nibrin, BRCT2 domain"/>
    <property type="match status" value="1"/>
</dbReference>
<evidence type="ECO:0000256" key="2">
    <source>
        <dbReference type="SAM" id="SignalP"/>
    </source>
</evidence>
<dbReference type="Pfam" id="PF16508">
    <property type="entry name" value="NIBRIN_BRCT_II"/>
    <property type="match status" value="1"/>
</dbReference>
<dbReference type="GO" id="GO:0030870">
    <property type="term" value="C:Mre11 complex"/>
    <property type="evidence" value="ECO:0007669"/>
    <property type="project" value="InterPro"/>
</dbReference>
<dbReference type="EMBL" id="GIIL01006427">
    <property type="protein sequence ID" value="NOV50153.1"/>
    <property type="molecule type" value="Transcribed_RNA"/>
</dbReference>
<evidence type="ECO:0000259" key="3">
    <source>
        <dbReference type="Pfam" id="PF16508"/>
    </source>
</evidence>
<dbReference type="Gene3D" id="3.40.50.10190">
    <property type="entry name" value="BRCT domain"/>
    <property type="match status" value="1"/>
</dbReference>
<feature type="region of interest" description="Disordered" evidence="1">
    <location>
        <begin position="351"/>
        <end position="370"/>
    </location>
</feature>
<dbReference type="GO" id="GO:0000724">
    <property type="term" value="P:double-strand break repair via homologous recombination"/>
    <property type="evidence" value="ECO:0007669"/>
    <property type="project" value="TreeGrafter"/>
</dbReference>
<dbReference type="AlphaFoldDB" id="A0A6M2DVK2"/>
<feature type="compositionally biased region" description="Polar residues" evidence="1">
    <location>
        <begin position="235"/>
        <end position="260"/>
    </location>
</feature>
<dbReference type="PANTHER" id="PTHR12162:SF0">
    <property type="entry name" value="NIBRIN"/>
    <property type="match status" value="1"/>
</dbReference>
<organism evidence="4">
    <name type="scientific">Xenopsylla cheopis</name>
    <name type="common">Oriental rat flea</name>
    <name type="synonym">Pulex cheopis</name>
    <dbReference type="NCBI Taxonomy" id="163159"/>
    <lineage>
        <taxon>Eukaryota</taxon>
        <taxon>Metazoa</taxon>
        <taxon>Ecdysozoa</taxon>
        <taxon>Arthropoda</taxon>
        <taxon>Hexapoda</taxon>
        <taxon>Insecta</taxon>
        <taxon>Pterygota</taxon>
        <taxon>Neoptera</taxon>
        <taxon>Endopterygota</taxon>
        <taxon>Siphonaptera</taxon>
        <taxon>Pulicidae</taxon>
        <taxon>Xenopsyllinae</taxon>
        <taxon>Xenopsylla</taxon>
    </lineage>
</organism>
<protein>
    <submittedName>
        <fullName evidence="4">Putative nibrin</fullName>
    </submittedName>
</protein>
<evidence type="ECO:0000256" key="1">
    <source>
        <dbReference type="SAM" id="MobiDB-lite"/>
    </source>
</evidence>
<keyword evidence="2" id="KW-0732">Signal</keyword>
<evidence type="ECO:0000313" key="4">
    <source>
        <dbReference type="EMBL" id="NOV50153.1"/>
    </source>
</evidence>
<dbReference type="PANTHER" id="PTHR12162">
    <property type="entry name" value="NIBRIN-RELATED"/>
    <property type="match status" value="1"/>
</dbReference>
<dbReference type="InterPro" id="IPR043014">
    <property type="entry name" value="Nibrin_BRCT2_sf"/>
</dbReference>
<dbReference type="InterPro" id="IPR036420">
    <property type="entry name" value="BRCT_dom_sf"/>
</dbReference>
<feature type="domain" description="Nibrin second BRCT" evidence="3">
    <location>
        <begin position="75"/>
        <end position="181"/>
    </location>
</feature>
<dbReference type="GO" id="GO:0007095">
    <property type="term" value="P:mitotic G2 DNA damage checkpoint signaling"/>
    <property type="evidence" value="ECO:0007669"/>
    <property type="project" value="InterPro"/>
</dbReference>
<dbReference type="InterPro" id="IPR040227">
    <property type="entry name" value="Nibrin-rel"/>
</dbReference>
<proteinExistence type="predicted"/>
<dbReference type="InterPro" id="IPR032429">
    <property type="entry name" value="Nibrin_BRCT2"/>
</dbReference>
<dbReference type="FunFam" id="3.40.50.10980:FF:000001">
    <property type="entry name" value="Nibrin"/>
    <property type="match status" value="1"/>
</dbReference>
<name>A0A6M2DVK2_XENCH</name>
<dbReference type="SUPFAM" id="SSF52113">
    <property type="entry name" value="BRCT domain"/>
    <property type="match status" value="1"/>
</dbReference>
<feature type="signal peptide" evidence="2">
    <location>
        <begin position="1"/>
        <end position="23"/>
    </location>
</feature>